<comment type="caution">
    <text evidence="1">The sequence shown here is derived from an EMBL/GenBank/DDBJ whole genome shotgun (WGS) entry which is preliminary data.</text>
</comment>
<dbReference type="AlphaFoldDB" id="M5U7A4"/>
<keyword evidence="2" id="KW-1185">Reference proteome</keyword>
<organism evidence="1 2">
    <name type="scientific">Rhodopirellula sallentina SM41</name>
    <dbReference type="NCBI Taxonomy" id="1263870"/>
    <lineage>
        <taxon>Bacteria</taxon>
        <taxon>Pseudomonadati</taxon>
        <taxon>Planctomycetota</taxon>
        <taxon>Planctomycetia</taxon>
        <taxon>Pirellulales</taxon>
        <taxon>Pirellulaceae</taxon>
        <taxon>Rhodopirellula</taxon>
    </lineage>
</organism>
<proteinExistence type="predicted"/>
<protein>
    <submittedName>
        <fullName evidence="1">Uncharacterized protein</fullName>
    </submittedName>
</protein>
<dbReference type="PATRIC" id="fig|1263870.3.peg.1244"/>
<evidence type="ECO:0000313" key="1">
    <source>
        <dbReference type="EMBL" id="EMI57310.1"/>
    </source>
</evidence>
<dbReference type="EMBL" id="ANOH01000095">
    <property type="protein sequence ID" value="EMI57310.1"/>
    <property type="molecule type" value="Genomic_DNA"/>
</dbReference>
<gene>
    <name evidence="1" type="ORF">RSSM_01151</name>
</gene>
<reference evidence="1 2" key="1">
    <citation type="journal article" date="2013" name="Mar. Genomics">
        <title>Expression of sulfatases in Rhodopirellula baltica and the diversity of sulfatases in the genus Rhodopirellula.</title>
        <authorList>
            <person name="Wegner C.E."/>
            <person name="Richter-Heitmann T."/>
            <person name="Klindworth A."/>
            <person name="Klockow C."/>
            <person name="Richter M."/>
            <person name="Achstetter T."/>
            <person name="Glockner F.O."/>
            <person name="Harder J."/>
        </authorList>
    </citation>
    <scope>NUCLEOTIDE SEQUENCE [LARGE SCALE GENOMIC DNA]</scope>
    <source>
        <strain evidence="1 2">SM41</strain>
    </source>
</reference>
<name>M5U7A4_9BACT</name>
<dbReference type="Proteomes" id="UP000011885">
    <property type="component" value="Unassembled WGS sequence"/>
</dbReference>
<evidence type="ECO:0000313" key="2">
    <source>
        <dbReference type="Proteomes" id="UP000011885"/>
    </source>
</evidence>
<accession>M5U7A4</accession>
<sequence length="48" mass="5124">MRSPLESRKGLSHIVNGAGDLTELPREDGVESAYPVGNTALTAVRPNF</sequence>